<dbReference type="InterPro" id="IPR004474">
    <property type="entry name" value="LytR_CpsA_psr"/>
</dbReference>
<feature type="compositionally biased region" description="Low complexity" evidence="2">
    <location>
        <begin position="71"/>
        <end position="117"/>
    </location>
</feature>
<comment type="caution">
    <text evidence="5">The sequence shown here is derived from an EMBL/GenBank/DDBJ whole genome shotgun (WGS) entry which is preliminary data.</text>
</comment>
<evidence type="ECO:0000256" key="3">
    <source>
        <dbReference type="SAM" id="Phobius"/>
    </source>
</evidence>
<accession>A0A542ZU53</accession>
<keyword evidence="3" id="KW-0472">Membrane</keyword>
<dbReference type="AlphaFoldDB" id="A0A542ZU53"/>
<keyword evidence="3" id="KW-1133">Transmembrane helix</keyword>
<dbReference type="PANTHER" id="PTHR33392">
    <property type="entry name" value="POLYISOPRENYL-TEICHOIC ACID--PEPTIDOGLYCAN TEICHOIC ACID TRANSFERASE TAGU"/>
    <property type="match status" value="1"/>
</dbReference>
<feature type="compositionally biased region" description="Basic and acidic residues" evidence="2">
    <location>
        <begin position="14"/>
        <end position="25"/>
    </location>
</feature>
<dbReference type="InterPro" id="IPR050922">
    <property type="entry name" value="LytR/CpsA/Psr_CW_biosynth"/>
</dbReference>
<evidence type="ECO:0000256" key="1">
    <source>
        <dbReference type="ARBA" id="ARBA00006068"/>
    </source>
</evidence>
<feature type="compositionally biased region" description="Low complexity" evidence="2">
    <location>
        <begin position="625"/>
        <end position="650"/>
    </location>
</feature>
<keyword evidence="6" id="KW-1185">Reference proteome</keyword>
<feature type="compositionally biased region" description="Low complexity" evidence="2">
    <location>
        <begin position="142"/>
        <end position="163"/>
    </location>
</feature>
<organism evidence="5 6">
    <name type="scientific">Rarobacter faecitabidus</name>
    <dbReference type="NCBI Taxonomy" id="13243"/>
    <lineage>
        <taxon>Bacteria</taxon>
        <taxon>Bacillati</taxon>
        <taxon>Actinomycetota</taxon>
        <taxon>Actinomycetes</taxon>
        <taxon>Micrococcales</taxon>
        <taxon>Rarobacteraceae</taxon>
        <taxon>Rarobacter</taxon>
    </lineage>
</organism>
<dbReference type="PANTHER" id="PTHR33392:SF6">
    <property type="entry name" value="POLYISOPRENYL-TEICHOIC ACID--PEPTIDOGLYCAN TEICHOIC ACID TRANSFERASE TAGU"/>
    <property type="match status" value="1"/>
</dbReference>
<evidence type="ECO:0000313" key="6">
    <source>
        <dbReference type="Proteomes" id="UP000315389"/>
    </source>
</evidence>
<dbReference type="RefSeq" id="WP_142118370.1">
    <property type="nucleotide sequence ID" value="NZ_VFOS01000001.1"/>
</dbReference>
<keyword evidence="3" id="KW-0812">Transmembrane</keyword>
<feature type="transmembrane region" description="Helical" evidence="3">
    <location>
        <begin position="284"/>
        <end position="304"/>
    </location>
</feature>
<proteinExistence type="inferred from homology"/>
<feature type="region of interest" description="Disordered" evidence="2">
    <location>
        <begin position="1"/>
        <end position="213"/>
    </location>
</feature>
<feature type="region of interest" description="Disordered" evidence="2">
    <location>
        <begin position="619"/>
        <end position="672"/>
    </location>
</feature>
<dbReference type="Pfam" id="PF03816">
    <property type="entry name" value="LytR_cpsA_psr"/>
    <property type="match status" value="1"/>
</dbReference>
<dbReference type="Gene3D" id="3.40.630.190">
    <property type="entry name" value="LCP protein"/>
    <property type="match status" value="1"/>
</dbReference>
<feature type="domain" description="Cell envelope-related transcriptional attenuator" evidence="4">
    <location>
        <begin position="367"/>
        <end position="534"/>
    </location>
</feature>
<evidence type="ECO:0000259" key="4">
    <source>
        <dbReference type="Pfam" id="PF03816"/>
    </source>
</evidence>
<evidence type="ECO:0000313" key="5">
    <source>
        <dbReference type="EMBL" id="TQL63872.1"/>
    </source>
</evidence>
<dbReference type="OrthoDB" id="9782542at2"/>
<comment type="similarity">
    <text evidence="1">Belongs to the LytR/CpsA/Psr (LCP) family.</text>
</comment>
<reference evidence="5 6" key="1">
    <citation type="submission" date="2019-06" db="EMBL/GenBank/DDBJ databases">
        <title>Sequencing the genomes of 1000 actinobacteria strains.</title>
        <authorList>
            <person name="Klenk H.-P."/>
        </authorList>
    </citation>
    <scope>NUCLEOTIDE SEQUENCE [LARGE SCALE GENOMIC DNA]</scope>
    <source>
        <strain evidence="5 6">DSM 4813</strain>
    </source>
</reference>
<sequence length="672" mass="69090">MTDEQLPTRRSRRLQREAEQREEKLSQIAGGNAAQPGNSAGLPRTEAAQPSEAGTAPQAGGEWAPEPHTGPSSPAAAAEALPSETPAADIEAPGAGTEAPGAGTEAPGAGTEAPGAGPFSGGVRRTSAFVTGATPVQPPSPAAFSQSSSPVPAVPGGEPPLALEPDDEPESFAHVSAWGEADGASSQLAPGGAFDTPPAFAGGDFDATPAHSEPSAIDENAAADTAAALPTDGQIPASFAPAQGEFSAAPAAAIATLNLAEEDEDRSIDAGHARVRRSHRALKAVALAVAALFVFSGAAFGAIYQRLAGNMAIEKVGGLVDDTNPASTFQPPSDPSDGKALNYLIIGVDDRSGDNGEFTNDNPGGSRSDTTMVLHISENRKRIEVVSIPRDSMVQIPACKLTGGGSTSATFGMFNSAYASGYDQGGDTASAIACVWRTVQENTGVKVDGAIMVDFAGFANVVDAINGVYMCIPEETISKDAGKLHLEAGWQTLNGKDALNYARARKGTGQNFDGSDLNRAGRQQQMVAAIFNQVTEDGILSNPTRLFSFADAVTKTLTVTETLSSTKDLAGLAYSLRGVKSKNVTLMTIPFEAYPADRNRIQWSSAATDVWQNMSEDKPLVEAETSGSAAPTTGTTTKKPTTTAPDVTKTPGREAFTAEDTTAVCDAPASKN</sequence>
<name>A0A542ZU53_RARFA</name>
<dbReference type="NCBIfam" id="TIGR00350">
    <property type="entry name" value="lytR_cpsA_psr"/>
    <property type="match status" value="1"/>
</dbReference>
<dbReference type="EMBL" id="VFOS01000001">
    <property type="protein sequence ID" value="TQL63872.1"/>
    <property type="molecule type" value="Genomic_DNA"/>
</dbReference>
<dbReference type="Proteomes" id="UP000315389">
    <property type="component" value="Unassembled WGS sequence"/>
</dbReference>
<protein>
    <submittedName>
        <fullName evidence="5">LytR family transcriptional attenuator</fullName>
    </submittedName>
</protein>
<evidence type="ECO:0000256" key="2">
    <source>
        <dbReference type="SAM" id="MobiDB-lite"/>
    </source>
</evidence>
<gene>
    <name evidence="5" type="ORF">FB461_0351</name>
</gene>